<dbReference type="Pfam" id="PF13593">
    <property type="entry name" value="SBF_like"/>
    <property type="match status" value="1"/>
</dbReference>
<evidence type="ECO:0000313" key="2">
    <source>
        <dbReference type="EMBL" id="MCY0148168.1"/>
    </source>
</evidence>
<dbReference type="EMBL" id="JAOVZR010000001">
    <property type="protein sequence ID" value="MCY0148168.1"/>
    <property type="molecule type" value="Genomic_DNA"/>
</dbReference>
<feature type="transmembrane region" description="Helical" evidence="1">
    <location>
        <begin position="205"/>
        <end position="224"/>
    </location>
</feature>
<organism evidence="2 3">
    <name type="scientific">Hoeflea algicola</name>
    <dbReference type="NCBI Taxonomy" id="2983763"/>
    <lineage>
        <taxon>Bacteria</taxon>
        <taxon>Pseudomonadati</taxon>
        <taxon>Pseudomonadota</taxon>
        <taxon>Alphaproteobacteria</taxon>
        <taxon>Hyphomicrobiales</taxon>
        <taxon>Rhizobiaceae</taxon>
        <taxon>Hoeflea</taxon>
    </lineage>
</organism>
<keyword evidence="1" id="KW-0472">Membrane</keyword>
<feature type="transmembrane region" description="Helical" evidence="1">
    <location>
        <begin position="12"/>
        <end position="30"/>
    </location>
</feature>
<comment type="caution">
    <text evidence="2">The sequence shown here is derived from an EMBL/GenBank/DDBJ whole genome shotgun (WGS) entry which is preliminary data.</text>
</comment>
<protein>
    <submittedName>
        <fullName evidence="2">Bile acid:sodium symporter</fullName>
    </submittedName>
</protein>
<feature type="transmembrane region" description="Helical" evidence="1">
    <location>
        <begin position="72"/>
        <end position="95"/>
    </location>
</feature>
<feature type="transmembrane region" description="Helical" evidence="1">
    <location>
        <begin position="166"/>
        <end position="184"/>
    </location>
</feature>
<dbReference type="PANTHER" id="PTHR18640:SF5">
    <property type="entry name" value="SODIUM_BILE ACID COTRANSPORTER 7"/>
    <property type="match status" value="1"/>
</dbReference>
<reference evidence="2" key="1">
    <citation type="submission" date="2022-10" db="EMBL/GenBank/DDBJ databases">
        <title>Hoeflea sp. G2-23, isolated from marine algae.</title>
        <authorList>
            <person name="Kristyanto S."/>
            <person name="Kim J.M."/>
            <person name="Jeon C.O."/>
        </authorList>
    </citation>
    <scope>NUCLEOTIDE SEQUENCE</scope>
    <source>
        <strain evidence="2">G2-23</strain>
    </source>
</reference>
<feature type="transmembrane region" description="Helical" evidence="1">
    <location>
        <begin position="133"/>
        <end position="154"/>
    </location>
</feature>
<keyword evidence="1" id="KW-1133">Transmembrane helix</keyword>
<dbReference type="InterPro" id="IPR038770">
    <property type="entry name" value="Na+/solute_symporter_sf"/>
</dbReference>
<feature type="transmembrane region" description="Helical" evidence="1">
    <location>
        <begin position="101"/>
        <end position="121"/>
    </location>
</feature>
<proteinExistence type="predicted"/>
<accession>A0ABT3Z8R6</accession>
<feature type="transmembrane region" description="Helical" evidence="1">
    <location>
        <begin position="230"/>
        <end position="250"/>
    </location>
</feature>
<name>A0ABT3Z8R6_9HYPH</name>
<dbReference type="PIRSF" id="PIRSF026166">
    <property type="entry name" value="UCP026166"/>
    <property type="match status" value="1"/>
</dbReference>
<sequence length="331" mass="35175">MRGVLKKLPIDTYMLLLIATVVIATVLPVSGSAARFVSHLSSAAVALLFFLYGAKLKAQAIVAGISNWKLQLLVVFTTYVVFPILGFGLAFFASSWLPEELVVGFLFLCILPSTVQSSIALTGMARGNVPAAICAASLSNVLSVVLTPAFAAVLLSTSGIKLDANAVIGIFVQLLLPFVAGQLLRPLIGAWIERNRMLTMAVDRGSILLIIYSAFSAGVVGGIWGRLDGMTLSLLIGLDLILLLLVMVIVRRMGQMAGLSREDEVSLLFCGSQKSLANGVPMVNILFAGHATGLIILPLMLYHQFQLFVCAAIAQRYAAGDEHQSGVREGA</sequence>
<gene>
    <name evidence="2" type="ORF">OEG84_10695</name>
</gene>
<dbReference type="RefSeq" id="WP_267653743.1">
    <property type="nucleotide sequence ID" value="NZ_JAOVZR010000001.1"/>
</dbReference>
<keyword evidence="3" id="KW-1185">Reference proteome</keyword>
<keyword evidence="1" id="KW-0812">Transmembrane</keyword>
<dbReference type="Proteomes" id="UP001073227">
    <property type="component" value="Unassembled WGS sequence"/>
</dbReference>
<evidence type="ECO:0000313" key="3">
    <source>
        <dbReference type="Proteomes" id="UP001073227"/>
    </source>
</evidence>
<evidence type="ECO:0000256" key="1">
    <source>
        <dbReference type="SAM" id="Phobius"/>
    </source>
</evidence>
<dbReference type="InterPro" id="IPR016833">
    <property type="entry name" value="Put_Na-Bile_cotransptr"/>
</dbReference>
<feature type="transmembrane region" description="Helical" evidence="1">
    <location>
        <begin position="282"/>
        <end position="302"/>
    </location>
</feature>
<dbReference type="PANTHER" id="PTHR18640">
    <property type="entry name" value="SOLUTE CARRIER FAMILY 10 MEMBER 7"/>
    <property type="match status" value="1"/>
</dbReference>
<dbReference type="Gene3D" id="1.20.1530.20">
    <property type="match status" value="1"/>
</dbReference>